<protein>
    <recommendedName>
        <fullName evidence="3">F-box domain-containing protein</fullName>
    </recommendedName>
</protein>
<gene>
    <name evidence="1" type="ORF">FB45DRAFT_945990</name>
</gene>
<keyword evidence="2" id="KW-1185">Reference proteome</keyword>
<reference evidence="1" key="1">
    <citation type="submission" date="2023-03" db="EMBL/GenBank/DDBJ databases">
        <title>Massive genome expansion in bonnet fungi (Mycena s.s.) driven by repeated elements and novel gene families across ecological guilds.</title>
        <authorList>
            <consortium name="Lawrence Berkeley National Laboratory"/>
            <person name="Harder C.B."/>
            <person name="Miyauchi S."/>
            <person name="Viragh M."/>
            <person name="Kuo A."/>
            <person name="Thoen E."/>
            <person name="Andreopoulos B."/>
            <person name="Lu D."/>
            <person name="Skrede I."/>
            <person name="Drula E."/>
            <person name="Henrissat B."/>
            <person name="Morin E."/>
            <person name="Kohler A."/>
            <person name="Barry K."/>
            <person name="LaButti K."/>
            <person name="Morin E."/>
            <person name="Salamov A."/>
            <person name="Lipzen A."/>
            <person name="Mereny Z."/>
            <person name="Hegedus B."/>
            <person name="Baldrian P."/>
            <person name="Stursova M."/>
            <person name="Weitz H."/>
            <person name="Taylor A."/>
            <person name="Grigoriev I.V."/>
            <person name="Nagy L.G."/>
            <person name="Martin F."/>
            <person name="Kauserud H."/>
        </authorList>
    </citation>
    <scope>NUCLEOTIDE SEQUENCE</scope>
    <source>
        <strain evidence="1">9284</strain>
    </source>
</reference>
<dbReference type="Proteomes" id="UP001221142">
    <property type="component" value="Unassembled WGS sequence"/>
</dbReference>
<comment type="caution">
    <text evidence="1">The sequence shown here is derived from an EMBL/GenBank/DDBJ whole genome shotgun (WGS) entry which is preliminary data.</text>
</comment>
<organism evidence="1 2">
    <name type="scientific">Roridomyces roridus</name>
    <dbReference type="NCBI Taxonomy" id="1738132"/>
    <lineage>
        <taxon>Eukaryota</taxon>
        <taxon>Fungi</taxon>
        <taxon>Dikarya</taxon>
        <taxon>Basidiomycota</taxon>
        <taxon>Agaricomycotina</taxon>
        <taxon>Agaricomycetes</taxon>
        <taxon>Agaricomycetidae</taxon>
        <taxon>Agaricales</taxon>
        <taxon>Marasmiineae</taxon>
        <taxon>Mycenaceae</taxon>
        <taxon>Roridomyces</taxon>
    </lineage>
</organism>
<dbReference type="EMBL" id="JARKIF010000043">
    <property type="protein sequence ID" value="KAJ7608818.1"/>
    <property type="molecule type" value="Genomic_DNA"/>
</dbReference>
<feature type="non-terminal residue" evidence="1">
    <location>
        <position position="187"/>
    </location>
</feature>
<name>A0AAD7B3J1_9AGAR</name>
<dbReference type="AlphaFoldDB" id="A0AAD7B3J1"/>
<sequence length="187" mass="21152">MPTQAAEILSLCPAIKNLVCWVQQEDRPELPPLIRALPPHRLSIEHGHFSNIVVPDSDAPTLFPDLTHLELIFWNVAEDGLQLTQRLVQDLRKLPRLTHLILSESVRRARIEPIISALPNLAVVVVATDMEEDLPDNLARVVVPTSSAEYKQDHWEIYHSEEDNLWVRAERIIAAREASTAAEESEV</sequence>
<evidence type="ECO:0000313" key="1">
    <source>
        <dbReference type="EMBL" id="KAJ7608818.1"/>
    </source>
</evidence>
<evidence type="ECO:0008006" key="3">
    <source>
        <dbReference type="Google" id="ProtNLM"/>
    </source>
</evidence>
<evidence type="ECO:0000313" key="2">
    <source>
        <dbReference type="Proteomes" id="UP001221142"/>
    </source>
</evidence>
<accession>A0AAD7B3J1</accession>
<proteinExistence type="predicted"/>